<evidence type="ECO:0000313" key="2">
    <source>
        <dbReference type="EMBL" id="SDM71463.1"/>
    </source>
</evidence>
<evidence type="ECO:0000256" key="1">
    <source>
        <dbReference type="SAM" id="SignalP"/>
    </source>
</evidence>
<protein>
    <recommendedName>
        <fullName evidence="4">DUF4367 domain-containing protein</fullName>
    </recommendedName>
</protein>
<organism evidence="2 3">
    <name type="scientific">Lachnospira pectinoschiza</name>
    <dbReference type="NCBI Taxonomy" id="28052"/>
    <lineage>
        <taxon>Bacteria</taxon>
        <taxon>Bacillati</taxon>
        <taxon>Bacillota</taxon>
        <taxon>Clostridia</taxon>
        <taxon>Lachnospirales</taxon>
        <taxon>Lachnospiraceae</taxon>
        <taxon>Lachnospira</taxon>
    </lineage>
</organism>
<dbReference type="AlphaFoldDB" id="A0A1G9VHB1"/>
<evidence type="ECO:0008006" key="4">
    <source>
        <dbReference type="Google" id="ProtNLM"/>
    </source>
</evidence>
<feature type="signal peptide" evidence="1">
    <location>
        <begin position="1"/>
        <end position="26"/>
    </location>
</feature>
<name>A0A1G9VHB1_9FIRM</name>
<evidence type="ECO:0000313" key="3">
    <source>
        <dbReference type="Proteomes" id="UP000187651"/>
    </source>
</evidence>
<feature type="chain" id="PRO_5039251897" description="DUF4367 domain-containing protein" evidence="1">
    <location>
        <begin position="27"/>
        <end position="160"/>
    </location>
</feature>
<keyword evidence="1" id="KW-0732">Signal</keyword>
<accession>A0A1G9VHB1</accession>
<dbReference type="OrthoDB" id="1863293at2"/>
<keyword evidence="3" id="KW-1185">Reference proteome</keyword>
<reference evidence="3" key="1">
    <citation type="submission" date="2016-10" db="EMBL/GenBank/DDBJ databases">
        <authorList>
            <person name="Varghese N."/>
            <person name="Submissions S."/>
        </authorList>
    </citation>
    <scope>NUCLEOTIDE SEQUENCE [LARGE SCALE GENOMIC DNA]</scope>
    <source>
        <strain evidence="3">M83</strain>
    </source>
</reference>
<dbReference type="PROSITE" id="PS51257">
    <property type="entry name" value="PROKAR_LIPOPROTEIN"/>
    <property type="match status" value="1"/>
</dbReference>
<gene>
    <name evidence="2" type="ORF">SAMN05216544_0960</name>
</gene>
<proteinExistence type="predicted"/>
<sequence>MKAFKNLCSKLLILILVFVTSTGLVSCKKNDEGLPTDKHIVMMTATSNSVGEFDANDDYWEYSSWTVYYDGVVEYSSNYNISGALAESMYDLSEEDLKTLYTLITEMNEFEDCEVTEEYGISWYITYFDTKGNLVDSFSGDVSGKDCLTDIEDILENTIK</sequence>
<dbReference type="RefSeq" id="WP_074521178.1">
    <property type="nucleotide sequence ID" value="NZ_FNHZ01000002.1"/>
</dbReference>
<dbReference type="Proteomes" id="UP000187651">
    <property type="component" value="Unassembled WGS sequence"/>
</dbReference>
<dbReference type="EMBL" id="FNHZ01000002">
    <property type="protein sequence ID" value="SDM71463.1"/>
    <property type="molecule type" value="Genomic_DNA"/>
</dbReference>